<name>A0A0D3KV11_EMIH1</name>
<evidence type="ECO:0000313" key="2">
    <source>
        <dbReference type="Proteomes" id="UP000013827"/>
    </source>
</evidence>
<keyword evidence="2" id="KW-1185">Reference proteome</keyword>
<reference evidence="2" key="1">
    <citation type="journal article" date="2013" name="Nature">
        <title>Pan genome of the phytoplankton Emiliania underpins its global distribution.</title>
        <authorList>
            <person name="Read B.A."/>
            <person name="Kegel J."/>
            <person name="Klute M.J."/>
            <person name="Kuo A."/>
            <person name="Lefebvre S.C."/>
            <person name="Maumus F."/>
            <person name="Mayer C."/>
            <person name="Miller J."/>
            <person name="Monier A."/>
            <person name="Salamov A."/>
            <person name="Young J."/>
            <person name="Aguilar M."/>
            <person name="Claverie J.M."/>
            <person name="Frickenhaus S."/>
            <person name="Gonzalez K."/>
            <person name="Herman E.K."/>
            <person name="Lin Y.C."/>
            <person name="Napier J."/>
            <person name="Ogata H."/>
            <person name="Sarno A.F."/>
            <person name="Shmutz J."/>
            <person name="Schroeder D."/>
            <person name="de Vargas C."/>
            <person name="Verret F."/>
            <person name="von Dassow P."/>
            <person name="Valentin K."/>
            <person name="Van de Peer Y."/>
            <person name="Wheeler G."/>
            <person name="Dacks J.B."/>
            <person name="Delwiche C.F."/>
            <person name="Dyhrman S.T."/>
            <person name="Glockner G."/>
            <person name="John U."/>
            <person name="Richards T."/>
            <person name="Worden A.Z."/>
            <person name="Zhang X."/>
            <person name="Grigoriev I.V."/>
            <person name="Allen A.E."/>
            <person name="Bidle K."/>
            <person name="Borodovsky M."/>
            <person name="Bowler C."/>
            <person name="Brownlee C."/>
            <person name="Cock J.M."/>
            <person name="Elias M."/>
            <person name="Gladyshev V.N."/>
            <person name="Groth M."/>
            <person name="Guda C."/>
            <person name="Hadaegh A."/>
            <person name="Iglesias-Rodriguez M.D."/>
            <person name="Jenkins J."/>
            <person name="Jones B.M."/>
            <person name="Lawson T."/>
            <person name="Leese F."/>
            <person name="Lindquist E."/>
            <person name="Lobanov A."/>
            <person name="Lomsadze A."/>
            <person name="Malik S.B."/>
            <person name="Marsh M.E."/>
            <person name="Mackinder L."/>
            <person name="Mock T."/>
            <person name="Mueller-Roeber B."/>
            <person name="Pagarete A."/>
            <person name="Parker M."/>
            <person name="Probert I."/>
            <person name="Quesneville H."/>
            <person name="Raines C."/>
            <person name="Rensing S.A."/>
            <person name="Riano-Pachon D.M."/>
            <person name="Richier S."/>
            <person name="Rokitta S."/>
            <person name="Shiraiwa Y."/>
            <person name="Soanes D.M."/>
            <person name="van der Giezen M."/>
            <person name="Wahlund T.M."/>
            <person name="Williams B."/>
            <person name="Wilson W."/>
            <person name="Wolfe G."/>
            <person name="Wurch L.L."/>
        </authorList>
    </citation>
    <scope>NUCLEOTIDE SEQUENCE</scope>
</reference>
<dbReference type="RefSeq" id="XP_005792025.1">
    <property type="nucleotide sequence ID" value="XM_005791968.1"/>
</dbReference>
<dbReference type="HOGENOM" id="CLU_2854366_0_0_1"/>
<reference evidence="1" key="2">
    <citation type="submission" date="2024-10" db="UniProtKB">
        <authorList>
            <consortium name="EnsemblProtists"/>
        </authorList>
    </citation>
    <scope>IDENTIFICATION</scope>
</reference>
<dbReference type="GeneID" id="17284867"/>
<evidence type="ECO:0008006" key="3">
    <source>
        <dbReference type="Google" id="ProtNLM"/>
    </source>
</evidence>
<dbReference type="PaxDb" id="2903-EOD39596"/>
<proteinExistence type="predicted"/>
<dbReference type="Proteomes" id="UP000013827">
    <property type="component" value="Unassembled WGS sequence"/>
</dbReference>
<dbReference type="Pfam" id="PF03382">
    <property type="entry name" value="DUF285"/>
    <property type="match status" value="1"/>
</dbReference>
<dbReference type="InterPro" id="IPR005046">
    <property type="entry name" value="DUF285"/>
</dbReference>
<organism evidence="1 2">
    <name type="scientific">Emiliania huxleyi (strain CCMP1516)</name>
    <dbReference type="NCBI Taxonomy" id="280463"/>
    <lineage>
        <taxon>Eukaryota</taxon>
        <taxon>Haptista</taxon>
        <taxon>Haptophyta</taxon>
        <taxon>Prymnesiophyceae</taxon>
        <taxon>Isochrysidales</taxon>
        <taxon>Noelaerhabdaceae</taxon>
        <taxon>Emiliania</taxon>
    </lineage>
</organism>
<dbReference type="EnsemblProtists" id="EOD39596">
    <property type="protein sequence ID" value="EOD39596"/>
    <property type="gene ID" value="EMIHUDRAFT_200138"/>
</dbReference>
<accession>A0A0D3KV11</accession>
<protein>
    <recommendedName>
        <fullName evidence="3">BspA family leucine-rich repeat surface protein</fullName>
    </recommendedName>
</protein>
<dbReference type="KEGG" id="ehx:EMIHUDRAFT_200138"/>
<sequence>MSSMFRFASSFDKDVSSWDVSAVHDMYDMFYDATSLSDCNKAFVHASLGLQLVGLAHRSACWFPA</sequence>
<evidence type="ECO:0000313" key="1">
    <source>
        <dbReference type="EnsemblProtists" id="EOD39596"/>
    </source>
</evidence>
<dbReference type="AlphaFoldDB" id="A0A0D3KV11"/>